<feature type="transmembrane region" description="Helical" evidence="1">
    <location>
        <begin position="273"/>
        <end position="301"/>
    </location>
</feature>
<dbReference type="GeneID" id="27349692"/>
<proteinExistence type="predicted"/>
<keyword evidence="1" id="KW-0812">Transmembrane</keyword>
<evidence type="ECO:0000313" key="2">
    <source>
        <dbReference type="EMBL" id="KIW24808.1"/>
    </source>
</evidence>
<dbReference type="Pfam" id="PF20246">
    <property type="entry name" value="DUF6601"/>
    <property type="match status" value="1"/>
</dbReference>
<dbReference type="PANTHER" id="PTHR34414:SF1">
    <property type="entry name" value="SUBTILISIN-LIKE SERINE PROTEASE"/>
    <property type="match status" value="1"/>
</dbReference>
<keyword evidence="3" id="KW-1185">Reference proteome</keyword>
<dbReference type="VEuPathDB" id="FungiDB:PV07_10498"/>
<dbReference type="HOGENOM" id="CLU_043687_1_1_1"/>
<reference evidence="2 3" key="1">
    <citation type="submission" date="2015-01" db="EMBL/GenBank/DDBJ databases">
        <title>The Genome Sequence of Cladophialophora immunda CBS83496.</title>
        <authorList>
            <consortium name="The Broad Institute Genomics Platform"/>
            <person name="Cuomo C."/>
            <person name="de Hoog S."/>
            <person name="Gorbushina A."/>
            <person name="Stielow B."/>
            <person name="Teixiera M."/>
            <person name="Abouelleil A."/>
            <person name="Chapman S.B."/>
            <person name="Priest M."/>
            <person name="Young S.K."/>
            <person name="Wortman J."/>
            <person name="Nusbaum C."/>
            <person name="Birren B."/>
        </authorList>
    </citation>
    <scope>NUCLEOTIDE SEQUENCE [LARGE SCALE GENOMIC DNA]</scope>
    <source>
        <strain evidence="2 3">CBS 83496</strain>
    </source>
</reference>
<dbReference type="OrthoDB" id="5086500at2759"/>
<evidence type="ECO:0000313" key="3">
    <source>
        <dbReference type="Proteomes" id="UP000054466"/>
    </source>
</evidence>
<dbReference type="EMBL" id="KN847045">
    <property type="protein sequence ID" value="KIW24808.1"/>
    <property type="molecule type" value="Genomic_DNA"/>
</dbReference>
<accession>A0A0D2C0E6</accession>
<feature type="transmembrane region" description="Helical" evidence="1">
    <location>
        <begin position="235"/>
        <end position="253"/>
    </location>
</feature>
<evidence type="ECO:0000256" key="1">
    <source>
        <dbReference type="SAM" id="Phobius"/>
    </source>
</evidence>
<keyword evidence="1" id="KW-0472">Membrane</keyword>
<organism evidence="2 3">
    <name type="scientific">Cladophialophora immunda</name>
    <dbReference type="NCBI Taxonomy" id="569365"/>
    <lineage>
        <taxon>Eukaryota</taxon>
        <taxon>Fungi</taxon>
        <taxon>Dikarya</taxon>
        <taxon>Ascomycota</taxon>
        <taxon>Pezizomycotina</taxon>
        <taxon>Eurotiomycetes</taxon>
        <taxon>Chaetothyriomycetidae</taxon>
        <taxon>Chaetothyriales</taxon>
        <taxon>Herpotrichiellaceae</taxon>
        <taxon>Cladophialophora</taxon>
    </lineage>
</organism>
<dbReference type="Proteomes" id="UP000054466">
    <property type="component" value="Unassembled WGS sequence"/>
</dbReference>
<evidence type="ECO:0008006" key="4">
    <source>
        <dbReference type="Google" id="ProtNLM"/>
    </source>
</evidence>
<gene>
    <name evidence="2" type="ORF">PV07_10498</name>
</gene>
<protein>
    <recommendedName>
        <fullName evidence="4">Subtilisin-like serine protease</fullName>
    </recommendedName>
</protein>
<name>A0A0D2C0E6_9EURO</name>
<keyword evidence="1" id="KW-1133">Transmembrane helix</keyword>
<dbReference type="AlphaFoldDB" id="A0A0D2C0E6"/>
<sequence length="316" mass="36449">MPAYPRTSPFLQPHQLCPDLDVSGSPAATQHLPGHPTISLSDSDALSRFLRQELWAADLEAVASRLWILTTPSSASIHALHQQKVLGREIVVTEDPRLHLVWINNRIFIKPLPPYLLSYSFWMSTFPQSPLLTQQWHIRRAAIGFLRTYRYLIQHESDLLIAQQEHLRLVPVKLNWTDMSTFLADLETVKDGDASARYRYGELRLSRLNLYAPFLFGRLSYEHIPMQYGEYFARLYGPILFIFAVVTTILNGMQVALAADPRRQSSNYFLWKIFYWFGISTLLITVTVGSSLIALWFGMIANEWKFTLRNRHRAKG</sequence>
<dbReference type="STRING" id="569365.A0A0D2C0E6"/>
<dbReference type="PANTHER" id="PTHR34414">
    <property type="entry name" value="HET DOMAIN-CONTAINING PROTEIN-RELATED"/>
    <property type="match status" value="1"/>
</dbReference>
<dbReference type="InterPro" id="IPR046536">
    <property type="entry name" value="DUF6601"/>
</dbReference>
<dbReference type="RefSeq" id="XP_016245024.1">
    <property type="nucleotide sequence ID" value="XM_016397833.1"/>
</dbReference>